<dbReference type="EMBL" id="JAWZZT010000016">
    <property type="protein sequence ID" value="MDX7016408.1"/>
    <property type="molecule type" value="Genomic_DNA"/>
</dbReference>
<evidence type="ECO:0000313" key="1">
    <source>
        <dbReference type="EMBL" id="MDX7016408.1"/>
    </source>
</evidence>
<protein>
    <submittedName>
        <fullName evidence="1">Uncharacterized protein</fullName>
    </submittedName>
</protein>
<dbReference type="SUPFAM" id="SSF52980">
    <property type="entry name" value="Restriction endonuclease-like"/>
    <property type="match status" value="1"/>
</dbReference>
<proteinExistence type="predicted"/>
<reference evidence="1" key="1">
    <citation type="submission" date="2023-11" db="EMBL/GenBank/DDBJ databases">
        <title>Detection of rare carbapenemases in Enterobacterales - comparison of two colorimetric and two CIM-based carbapenemase assays.</title>
        <authorList>
            <person name="Schaffarczyk L."/>
            <person name="Noster J."/>
            <person name="Stelzer Y."/>
            <person name="Sattler J."/>
            <person name="Gatermann S."/>
            <person name="Hamprecht A."/>
        </authorList>
    </citation>
    <scope>NUCLEOTIDE SEQUENCE</scope>
    <source>
        <strain evidence="1">CIM-Cont-037</strain>
    </source>
</reference>
<evidence type="ECO:0000313" key="2">
    <source>
        <dbReference type="Proteomes" id="UP001279012"/>
    </source>
</evidence>
<name>A0AAW9E931_KLEAE</name>
<dbReference type="RefSeq" id="WP_163359704.1">
    <property type="nucleotide sequence ID" value="NZ_JAFHQV010000015.1"/>
</dbReference>
<dbReference type="InterPro" id="IPR011335">
    <property type="entry name" value="Restrct_endonuc-II-like"/>
</dbReference>
<sequence>MKREKSIFTNSRLYPQAYKAHESFLKYLLLTVEKPYRFLFKKNEEKIIIENVQNLNEMIEKIDRKCTKISLELESYSTIPKLIEIISKYYYSTNYSHLDLPYLGMGVKSALCYSYGNISTGTVSANIKVFQFIEYCMLKESLIGLKNLIIISPGETIELTCYGMLLSDRLRAIAIDLSSVNKSDHKGLRLGKYGADLFLNKNTDFLRSVIDVINKRNNLIPDIFKNTPFEYIPFNVETRDFWIKSYLYLKLLVFIASIRKSVADSDYTGVVILNDCAMLLNELTMPLIEKDLQRLNMTFFWQRPWFKKRIGNWNSNMINERPIVRIDTNSKGLYATSVTLICDSFNWFLESSILNYAEKSAGINLPQEIFQNAVSNKFEEDVISFLRKHGFRAGKVSENATWFVETPTKLININKEKIPGEIDCLAVKNKSVLLIECKVLTDGVDENKVRNLSSKLNNDDQELFFYKQKCKFNWLMNTVEFRNDYEITKIILLDKKHLAKLSDTHIVLTFDELKEIVSKQDFVI</sequence>
<gene>
    <name evidence="1" type="ORF">SJ059_18310</name>
</gene>
<organism evidence="1 2">
    <name type="scientific">Klebsiella aerogenes</name>
    <name type="common">Enterobacter aerogenes</name>
    <dbReference type="NCBI Taxonomy" id="548"/>
    <lineage>
        <taxon>Bacteria</taxon>
        <taxon>Pseudomonadati</taxon>
        <taxon>Pseudomonadota</taxon>
        <taxon>Gammaproteobacteria</taxon>
        <taxon>Enterobacterales</taxon>
        <taxon>Enterobacteriaceae</taxon>
        <taxon>Klebsiella/Raoultella group</taxon>
        <taxon>Klebsiella</taxon>
    </lineage>
</organism>
<comment type="caution">
    <text evidence="1">The sequence shown here is derived from an EMBL/GenBank/DDBJ whole genome shotgun (WGS) entry which is preliminary data.</text>
</comment>
<dbReference type="Proteomes" id="UP001279012">
    <property type="component" value="Unassembled WGS sequence"/>
</dbReference>
<accession>A0AAW9E931</accession>
<dbReference type="AlphaFoldDB" id="A0AAW9E931"/>